<dbReference type="Gene3D" id="3.20.20.140">
    <property type="entry name" value="Metal-dependent hydrolases"/>
    <property type="match status" value="1"/>
</dbReference>
<feature type="domain" description="Amidohydrolase 3" evidence="1">
    <location>
        <begin position="130"/>
        <end position="396"/>
    </location>
</feature>
<dbReference type="InterPro" id="IPR052349">
    <property type="entry name" value="Metallo-hydrolase_Enzymes"/>
</dbReference>
<dbReference type="AlphaFoldDB" id="A0A381TEH7"/>
<gene>
    <name evidence="2" type="ORF">METZ01_LOCUS67389</name>
</gene>
<accession>A0A381TEH7</accession>
<sequence length="409" mass="42607">MSRVLRDARLVDGRRVDIEIVDGLICGVHDSGTSSGDVPVDDLASWLVLPALAEPHAHLDNALIAETVPNLRGDLQGAFEAGDAAAAAGQITHDGTVARAIQAIELLLIHGATAVRSHVAVGGHFGARNVVALQEAKSHFKGLIDIQLVALAISPMTGCEGADNRAALASAVEAGVDLIGGCPHLDPDPATFIKTALDVATDAGLGIDLHVDETLDPAVLTLRDLARQVQDSGFEHQVAASHCVSLGMQTPEVQAEVAKEVADAGVSVFCLPQTNLFLQGRQHPTATPRGLTAVRALQDAGVLVAAGADNVQDPFNPVGRSDPLETAALLVMAGHQTPDVAYGMVSNDVREGIGMPRLSIEIGSPADLMVIDAASPREAIADAPMSRRVYRRGVLVASTDQQTAVHRKE</sequence>
<dbReference type="Gene3D" id="2.30.40.10">
    <property type="entry name" value="Urease, subunit C, domain 1"/>
    <property type="match status" value="1"/>
</dbReference>
<dbReference type="InterPro" id="IPR011059">
    <property type="entry name" value="Metal-dep_hydrolase_composite"/>
</dbReference>
<evidence type="ECO:0000313" key="2">
    <source>
        <dbReference type="EMBL" id="SVA14535.1"/>
    </source>
</evidence>
<dbReference type="GO" id="GO:0016814">
    <property type="term" value="F:hydrolase activity, acting on carbon-nitrogen (but not peptide) bonds, in cyclic amidines"/>
    <property type="evidence" value="ECO:0007669"/>
    <property type="project" value="TreeGrafter"/>
</dbReference>
<dbReference type="PANTHER" id="PTHR32027:SF9">
    <property type="entry name" value="BLL3847 PROTEIN"/>
    <property type="match status" value="1"/>
</dbReference>
<dbReference type="SUPFAM" id="SSF51556">
    <property type="entry name" value="Metallo-dependent hydrolases"/>
    <property type="match status" value="1"/>
</dbReference>
<organism evidence="2">
    <name type="scientific">marine metagenome</name>
    <dbReference type="NCBI Taxonomy" id="408172"/>
    <lineage>
        <taxon>unclassified sequences</taxon>
        <taxon>metagenomes</taxon>
        <taxon>ecological metagenomes</taxon>
    </lineage>
</organism>
<dbReference type="Pfam" id="PF07969">
    <property type="entry name" value="Amidohydro_3"/>
    <property type="match status" value="1"/>
</dbReference>
<dbReference type="CDD" id="cd01293">
    <property type="entry name" value="Bact_CD"/>
    <property type="match status" value="1"/>
</dbReference>
<reference evidence="2" key="1">
    <citation type="submission" date="2018-05" db="EMBL/GenBank/DDBJ databases">
        <authorList>
            <person name="Lanie J.A."/>
            <person name="Ng W.-L."/>
            <person name="Kazmierczak K.M."/>
            <person name="Andrzejewski T.M."/>
            <person name="Davidsen T.M."/>
            <person name="Wayne K.J."/>
            <person name="Tettelin H."/>
            <person name="Glass J.I."/>
            <person name="Rusch D."/>
            <person name="Podicherti R."/>
            <person name="Tsui H.-C.T."/>
            <person name="Winkler M.E."/>
        </authorList>
    </citation>
    <scope>NUCLEOTIDE SEQUENCE</scope>
</reference>
<evidence type="ECO:0000259" key="1">
    <source>
        <dbReference type="Pfam" id="PF07969"/>
    </source>
</evidence>
<dbReference type="SUPFAM" id="SSF51338">
    <property type="entry name" value="Composite domain of metallo-dependent hydrolases"/>
    <property type="match status" value="1"/>
</dbReference>
<proteinExistence type="predicted"/>
<dbReference type="InterPro" id="IPR013108">
    <property type="entry name" value="Amidohydro_3"/>
</dbReference>
<name>A0A381TEH7_9ZZZZ</name>
<dbReference type="EMBL" id="UINC01004466">
    <property type="protein sequence ID" value="SVA14535.1"/>
    <property type="molecule type" value="Genomic_DNA"/>
</dbReference>
<dbReference type="InterPro" id="IPR032466">
    <property type="entry name" value="Metal_Hydrolase"/>
</dbReference>
<protein>
    <recommendedName>
        <fullName evidence="1">Amidohydrolase 3 domain-containing protein</fullName>
    </recommendedName>
</protein>
<dbReference type="PANTHER" id="PTHR32027">
    <property type="entry name" value="CYTOSINE DEAMINASE"/>
    <property type="match status" value="1"/>
</dbReference>